<dbReference type="SMART" id="SM01417">
    <property type="entry name" value="Solute_trans_a"/>
    <property type="match status" value="1"/>
</dbReference>
<comment type="caution">
    <text evidence="6">The sequence shown here is derived from an EMBL/GenBank/DDBJ whole genome shotgun (WGS) entry which is preliminary data.</text>
</comment>
<keyword evidence="7" id="KW-1185">Reference proteome</keyword>
<keyword evidence="4 5" id="KW-0472">Membrane</keyword>
<evidence type="ECO:0000256" key="4">
    <source>
        <dbReference type="ARBA" id="ARBA00023136"/>
    </source>
</evidence>
<dbReference type="GO" id="GO:0016020">
    <property type="term" value="C:membrane"/>
    <property type="evidence" value="ECO:0007669"/>
    <property type="project" value="UniProtKB-SubCell"/>
</dbReference>
<sequence length="277" mass="31882">MWGSLFFLALISFVVSSIITLPHILAHLAHFNKPEFQNNICKILILVLFISLSNLTNTLSFEILRFTFMLISSLYTCYIVYCFLELVIKYTGSESKLLINLEMKDQVKYPWPLYHIFGSFRPSYNFFNIVKVGLYQFMIVNSAYLFFANFLSFSTIYEFLGISAIFALVCFSLLYNIVEDLIETFNAPVKFICIIGVVILPALQKSVFGMLNSEISKSIEVILLSVEMIAFSMLNRYAFNYEELQDDLSPILQPIKNSIVQNIKYLFTSESKKSSLI</sequence>
<comment type="subcellular location">
    <subcellularLocation>
        <location evidence="1">Membrane</location>
        <topology evidence="1">Multi-pass membrane protein</topology>
    </subcellularLocation>
</comment>
<organism evidence="6 7">
    <name type="scientific">Blepharisma stoltei</name>
    <dbReference type="NCBI Taxonomy" id="1481888"/>
    <lineage>
        <taxon>Eukaryota</taxon>
        <taxon>Sar</taxon>
        <taxon>Alveolata</taxon>
        <taxon>Ciliophora</taxon>
        <taxon>Postciliodesmatophora</taxon>
        <taxon>Heterotrichea</taxon>
        <taxon>Heterotrichida</taxon>
        <taxon>Blepharismidae</taxon>
        <taxon>Blepharisma</taxon>
    </lineage>
</organism>
<dbReference type="InterPro" id="IPR005178">
    <property type="entry name" value="Ostalpha/TMEM184C"/>
</dbReference>
<keyword evidence="2 5" id="KW-0812">Transmembrane</keyword>
<feature type="transmembrane region" description="Helical" evidence="5">
    <location>
        <begin position="6"/>
        <end position="28"/>
    </location>
</feature>
<evidence type="ECO:0000256" key="5">
    <source>
        <dbReference type="SAM" id="Phobius"/>
    </source>
</evidence>
<proteinExistence type="predicted"/>
<gene>
    <name evidence="6" type="ORF">BSTOLATCC_MIC12974</name>
</gene>
<feature type="transmembrane region" description="Helical" evidence="5">
    <location>
        <begin position="40"/>
        <end position="60"/>
    </location>
</feature>
<accession>A0AAU9IK63</accession>
<feature type="transmembrane region" description="Helical" evidence="5">
    <location>
        <begin position="185"/>
        <end position="203"/>
    </location>
</feature>
<dbReference type="EMBL" id="CAJZBQ010000013">
    <property type="protein sequence ID" value="CAG9315200.1"/>
    <property type="molecule type" value="Genomic_DNA"/>
</dbReference>
<reference evidence="6" key="1">
    <citation type="submission" date="2021-09" db="EMBL/GenBank/DDBJ databases">
        <authorList>
            <consortium name="AG Swart"/>
            <person name="Singh M."/>
            <person name="Singh A."/>
            <person name="Seah K."/>
            <person name="Emmerich C."/>
        </authorList>
    </citation>
    <scope>NUCLEOTIDE SEQUENCE</scope>
    <source>
        <strain evidence="6">ATCC30299</strain>
    </source>
</reference>
<evidence type="ECO:0000256" key="3">
    <source>
        <dbReference type="ARBA" id="ARBA00022989"/>
    </source>
</evidence>
<dbReference type="Proteomes" id="UP001162131">
    <property type="component" value="Unassembled WGS sequence"/>
</dbReference>
<protein>
    <submittedName>
        <fullName evidence="6">Uncharacterized protein</fullName>
    </submittedName>
</protein>
<evidence type="ECO:0000256" key="1">
    <source>
        <dbReference type="ARBA" id="ARBA00004141"/>
    </source>
</evidence>
<dbReference type="Pfam" id="PF03619">
    <property type="entry name" value="Solute_trans_a"/>
    <property type="match status" value="1"/>
</dbReference>
<evidence type="ECO:0000313" key="7">
    <source>
        <dbReference type="Proteomes" id="UP001162131"/>
    </source>
</evidence>
<feature type="transmembrane region" description="Helical" evidence="5">
    <location>
        <begin position="66"/>
        <end position="88"/>
    </location>
</feature>
<evidence type="ECO:0000313" key="6">
    <source>
        <dbReference type="EMBL" id="CAG9315200.1"/>
    </source>
</evidence>
<keyword evidence="3 5" id="KW-1133">Transmembrane helix</keyword>
<name>A0AAU9IK63_9CILI</name>
<feature type="transmembrane region" description="Helical" evidence="5">
    <location>
        <begin position="126"/>
        <end position="147"/>
    </location>
</feature>
<feature type="transmembrane region" description="Helical" evidence="5">
    <location>
        <begin position="159"/>
        <end position="178"/>
    </location>
</feature>
<dbReference type="PANTHER" id="PTHR23423">
    <property type="entry name" value="ORGANIC SOLUTE TRANSPORTER-RELATED"/>
    <property type="match status" value="1"/>
</dbReference>
<dbReference type="AlphaFoldDB" id="A0AAU9IK63"/>
<evidence type="ECO:0000256" key="2">
    <source>
        <dbReference type="ARBA" id="ARBA00022692"/>
    </source>
</evidence>